<comment type="caution">
    <text evidence="14">The sequence shown here is derived from an EMBL/GenBank/DDBJ whole genome shotgun (WGS) entry which is preliminary data.</text>
</comment>
<dbReference type="PRINTS" id="PR00119">
    <property type="entry name" value="CATATPASE"/>
</dbReference>
<dbReference type="GO" id="GO:0005524">
    <property type="term" value="F:ATP binding"/>
    <property type="evidence" value="ECO:0007669"/>
    <property type="project" value="UniProtKB-UniRule"/>
</dbReference>
<dbReference type="SUPFAM" id="SSF81653">
    <property type="entry name" value="Calcium ATPase, transduction domain A"/>
    <property type="match status" value="1"/>
</dbReference>
<feature type="transmembrane region" description="Helical" evidence="12">
    <location>
        <begin position="392"/>
        <end position="415"/>
    </location>
</feature>
<dbReference type="PRINTS" id="PR00120">
    <property type="entry name" value="HATPASE"/>
</dbReference>
<dbReference type="Proteomes" id="UP000294114">
    <property type="component" value="Unassembled WGS sequence"/>
</dbReference>
<sequence>MTSTAKSLPVAPNLIELAIGGMTCASCAARIEKKLNRMDGVEATVNYATEKATVRYPDEVSPADLIATVEKTGYTAVIPPPSRPAGAETAAEPVDELRGLRTRLWVSVALAVPVILLAMVPAWQFDYWQWLSLTLAAPVVVYGGLPFHRAAWINLRHGAATMDTLVSLGTLAAFGWSLWALFLGDAGMPGMTHPFRFDITRTDGAGNIYLEAAAGVTVFILAGRYFEARSKRTAGAALRALLELGAKDVAVLRGGQEVRVPVDQLAVGDRFVVRPGEKVATDGVVEEGSSAVDASMLTGESVPVEVRPGDTVVGATVNAGGRLVVRATRVGGDTQLAQMAKLVEAAQTGKAAVQRLADRISGVFVPIVIALAVGTLGWWLGTGAGTTAAFTAAVAVLIIACPCALGLATPTALLVGTGRGAQLGILIKGPEVLESTRQVDTVVLDKTGTVTTGRMTLVDVLPAAGQDADELLRLAGALEAASEHPIARAVAAGAVDAGALPAVTGFANVEGLGVTGSVDGRELVVGRLRLLRERGLDVPEEVMRTVTEAEAAGRTAVLAGWDGRARGVLAVADVVKPTSRTAVARLRGLGLTPVLLTGDNATVAKAVAAEVGVDEVIAEVLPADKVDVVRRLQAEGRTVAMVGDGVNDAAALAQADLGLAMGTGTDVAIEASDLTLVRGDLTAAVDAIQLSRRTLGIIKGNLFWAFAYNVAALPLAAAGLLNPMIAGAAMAFSSVFVVANSLRLRRFRPVG</sequence>
<dbReference type="Gene3D" id="2.70.150.10">
    <property type="entry name" value="Calcium-transporting ATPase, cytoplasmic transduction domain A"/>
    <property type="match status" value="1"/>
</dbReference>
<dbReference type="AlphaFoldDB" id="A0A4V2GCQ8"/>
<dbReference type="PROSITE" id="PS01229">
    <property type="entry name" value="COF_2"/>
    <property type="match status" value="1"/>
</dbReference>
<comment type="catalytic activity">
    <reaction evidence="10">
        <text>ATP + H2O = ADP + phosphate + H(+)</text>
        <dbReference type="Rhea" id="RHEA:13065"/>
        <dbReference type="ChEBI" id="CHEBI:15377"/>
        <dbReference type="ChEBI" id="CHEBI:15378"/>
        <dbReference type="ChEBI" id="CHEBI:30616"/>
        <dbReference type="ChEBI" id="CHEBI:43474"/>
        <dbReference type="ChEBI" id="CHEBI:456216"/>
    </reaction>
</comment>
<dbReference type="SFLD" id="SFLDS00003">
    <property type="entry name" value="Haloacid_Dehalogenase"/>
    <property type="match status" value="1"/>
</dbReference>
<evidence type="ECO:0000313" key="14">
    <source>
        <dbReference type="EMBL" id="RZU72996.1"/>
    </source>
</evidence>
<dbReference type="GO" id="GO:0055070">
    <property type="term" value="P:copper ion homeostasis"/>
    <property type="evidence" value="ECO:0007669"/>
    <property type="project" value="TreeGrafter"/>
</dbReference>
<dbReference type="PROSITE" id="PS50846">
    <property type="entry name" value="HMA_2"/>
    <property type="match status" value="1"/>
</dbReference>
<dbReference type="SFLD" id="SFLDF00027">
    <property type="entry name" value="p-type_atpase"/>
    <property type="match status" value="1"/>
</dbReference>
<evidence type="ECO:0000313" key="15">
    <source>
        <dbReference type="Proteomes" id="UP000294114"/>
    </source>
</evidence>
<dbReference type="Gene3D" id="3.40.1110.10">
    <property type="entry name" value="Calcium-transporting ATPase, cytoplasmic domain N"/>
    <property type="match status" value="1"/>
</dbReference>
<evidence type="ECO:0000256" key="10">
    <source>
        <dbReference type="ARBA" id="ARBA00049360"/>
    </source>
</evidence>
<proteinExistence type="inferred from homology"/>
<dbReference type="GO" id="GO:0016887">
    <property type="term" value="F:ATP hydrolysis activity"/>
    <property type="evidence" value="ECO:0007669"/>
    <property type="project" value="InterPro"/>
</dbReference>
<dbReference type="PANTHER" id="PTHR43520:SF8">
    <property type="entry name" value="P-TYPE CU(+) TRANSPORTER"/>
    <property type="match status" value="1"/>
</dbReference>
<evidence type="ECO:0000256" key="12">
    <source>
        <dbReference type="RuleBase" id="RU362081"/>
    </source>
</evidence>
<dbReference type="CDD" id="cd00371">
    <property type="entry name" value="HMA"/>
    <property type="match status" value="1"/>
</dbReference>
<dbReference type="SUPFAM" id="SSF56784">
    <property type="entry name" value="HAD-like"/>
    <property type="match status" value="1"/>
</dbReference>
<dbReference type="Gene3D" id="3.40.50.1000">
    <property type="entry name" value="HAD superfamily/HAD-like"/>
    <property type="match status" value="1"/>
</dbReference>
<dbReference type="PANTHER" id="PTHR43520">
    <property type="entry name" value="ATP7, ISOFORM B"/>
    <property type="match status" value="1"/>
</dbReference>
<dbReference type="FunFam" id="3.30.70.100:FF:000005">
    <property type="entry name" value="Copper-exporting P-type ATPase A"/>
    <property type="match status" value="1"/>
</dbReference>
<dbReference type="RefSeq" id="WP_130331170.1">
    <property type="nucleotide sequence ID" value="NZ_SHLD01000001.1"/>
</dbReference>
<dbReference type="InterPro" id="IPR008250">
    <property type="entry name" value="ATPase_P-typ_transduc_dom_A_sf"/>
</dbReference>
<feature type="transmembrane region" description="Helical" evidence="12">
    <location>
        <begin position="165"/>
        <end position="184"/>
    </location>
</feature>
<feature type="domain" description="HMA" evidence="13">
    <location>
        <begin position="13"/>
        <end position="77"/>
    </location>
</feature>
<dbReference type="InterPro" id="IPR036163">
    <property type="entry name" value="HMA_dom_sf"/>
</dbReference>
<dbReference type="InterPro" id="IPR018303">
    <property type="entry name" value="ATPase_P-typ_P_site"/>
</dbReference>
<comment type="subcellular location">
    <subcellularLocation>
        <location evidence="1">Cell membrane</location>
        <topology evidence="1">Multi-pass membrane protein</topology>
    </subcellularLocation>
</comment>
<name>A0A4V2GCQ8_9ACTN</name>
<evidence type="ECO:0000256" key="8">
    <source>
        <dbReference type="ARBA" id="ARBA00022989"/>
    </source>
</evidence>
<dbReference type="NCBIfam" id="TIGR01525">
    <property type="entry name" value="ATPase-IB_hvy"/>
    <property type="match status" value="1"/>
</dbReference>
<dbReference type="InterPro" id="IPR023298">
    <property type="entry name" value="ATPase_P-typ_TM_dom_sf"/>
</dbReference>
<comment type="similarity">
    <text evidence="2 12">Belongs to the cation transport ATPase (P-type) (TC 3.A.3) family. Type IB subfamily.</text>
</comment>
<evidence type="ECO:0000256" key="7">
    <source>
        <dbReference type="ARBA" id="ARBA00022967"/>
    </source>
</evidence>
<feature type="transmembrane region" description="Helical" evidence="12">
    <location>
        <begin position="127"/>
        <end position="145"/>
    </location>
</feature>
<keyword evidence="12" id="KW-1003">Cell membrane</keyword>
<dbReference type="InterPro" id="IPR027256">
    <property type="entry name" value="P-typ_ATPase_IB"/>
</dbReference>
<organism evidence="14 15">
    <name type="scientific">Micromonospora kangleipakensis</name>
    <dbReference type="NCBI Taxonomy" id="1077942"/>
    <lineage>
        <taxon>Bacteria</taxon>
        <taxon>Bacillati</taxon>
        <taxon>Actinomycetota</taxon>
        <taxon>Actinomycetes</taxon>
        <taxon>Micromonosporales</taxon>
        <taxon>Micromonosporaceae</taxon>
        <taxon>Micromonospora</taxon>
    </lineage>
</organism>
<dbReference type="InterPro" id="IPR023299">
    <property type="entry name" value="ATPase_P-typ_cyto_dom_N"/>
</dbReference>
<dbReference type="InterPro" id="IPR001757">
    <property type="entry name" value="P_typ_ATPase"/>
</dbReference>
<dbReference type="EMBL" id="SHLD01000001">
    <property type="protein sequence ID" value="RZU72996.1"/>
    <property type="molecule type" value="Genomic_DNA"/>
</dbReference>
<keyword evidence="3 12" id="KW-0812">Transmembrane</keyword>
<keyword evidence="4 12" id="KW-0479">Metal-binding</keyword>
<dbReference type="CDD" id="cd02094">
    <property type="entry name" value="P-type_ATPase_Cu-like"/>
    <property type="match status" value="1"/>
</dbReference>
<evidence type="ECO:0000256" key="5">
    <source>
        <dbReference type="ARBA" id="ARBA00022741"/>
    </source>
</evidence>
<dbReference type="GO" id="GO:0005507">
    <property type="term" value="F:copper ion binding"/>
    <property type="evidence" value="ECO:0007669"/>
    <property type="project" value="TreeGrafter"/>
</dbReference>
<dbReference type="FunFam" id="2.70.150.10:FF:000002">
    <property type="entry name" value="Copper-transporting ATPase 1, putative"/>
    <property type="match status" value="1"/>
</dbReference>
<dbReference type="SFLD" id="SFLDG00002">
    <property type="entry name" value="C1.7:_P-type_atpase_like"/>
    <property type="match status" value="1"/>
</dbReference>
<dbReference type="SUPFAM" id="SSF55008">
    <property type="entry name" value="HMA, heavy metal-associated domain"/>
    <property type="match status" value="1"/>
</dbReference>
<feature type="transmembrane region" description="Helical" evidence="12">
    <location>
        <begin position="204"/>
        <end position="222"/>
    </location>
</feature>
<protein>
    <recommendedName>
        <fullName evidence="11">Cation-transporting P-type ATPase B</fullName>
    </recommendedName>
</protein>
<keyword evidence="9 12" id="KW-0472">Membrane</keyword>
<dbReference type="InterPro" id="IPR036412">
    <property type="entry name" value="HAD-like_sf"/>
</dbReference>
<evidence type="ECO:0000256" key="11">
    <source>
        <dbReference type="ARBA" id="ARBA00074171"/>
    </source>
</evidence>
<dbReference type="InterPro" id="IPR023214">
    <property type="entry name" value="HAD_sf"/>
</dbReference>
<gene>
    <name evidence="14" type="ORF">EV384_1387</name>
</gene>
<dbReference type="InterPro" id="IPR006121">
    <property type="entry name" value="HMA_dom"/>
</dbReference>
<dbReference type="PROSITE" id="PS00154">
    <property type="entry name" value="ATPASE_E1_E2"/>
    <property type="match status" value="1"/>
</dbReference>
<evidence type="ECO:0000256" key="3">
    <source>
        <dbReference type="ARBA" id="ARBA00022692"/>
    </source>
</evidence>
<reference evidence="14 15" key="1">
    <citation type="submission" date="2019-02" db="EMBL/GenBank/DDBJ databases">
        <title>Sequencing the genomes of 1000 actinobacteria strains.</title>
        <authorList>
            <person name="Klenk H.-P."/>
        </authorList>
    </citation>
    <scope>NUCLEOTIDE SEQUENCE [LARGE SCALE GENOMIC DNA]</scope>
    <source>
        <strain evidence="14 15">DSM 45612</strain>
    </source>
</reference>
<dbReference type="InterPro" id="IPR017969">
    <property type="entry name" value="Heavy-metal-associated_CS"/>
</dbReference>
<dbReference type="Pfam" id="PF00403">
    <property type="entry name" value="HMA"/>
    <property type="match status" value="1"/>
</dbReference>
<evidence type="ECO:0000259" key="13">
    <source>
        <dbReference type="PROSITE" id="PS50846"/>
    </source>
</evidence>
<dbReference type="SUPFAM" id="SSF81665">
    <property type="entry name" value="Calcium ATPase, transmembrane domain M"/>
    <property type="match status" value="1"/>
</dbReference>
<dbReference type="NCBIfam" id="TIGR01494">
    <property type="entry name" value="ATPase_P-type"/>
    <property type="match status" value="1"/>
</dbReference>
<dbReference type="InterPro" id="IPR059000">
    <property type="entry name" value="ATPase_P-type_domA"/>
</dbReference>
<feature type="transmembrane region" description="Helical" evidence="12">
    <location>
        <begin position="701"/>
        <end position="718"/>
    </location>
</feature>
<evidence type="ECO:0000256" key="1">
    <source>
        <dbReference type="ARBA" id="ARBA00004651"/>
    </source>
</evidence>
<evidence type="ECO:0000256" key="2">
    <source>
        <dbReference type="ARBA" id="ARBA00006024"/>
    </source>
</evidence>
<dbReference type="GO" id="GO:0005886">
    <property type="term" value="C:plasma membrane"/>
    <property type="evidence" value="ECO:0007669"/>
    <property type="project" value="UniProtKB-SubCell"/>
</dbReference>
<accession>A0A4V2GCQ8</accession>
<keyword evidence="7" id="KW-1278">Translocase</keyword>
<keyword evidence="8 12" id="KW-1133">Transmembrane helix</keyword>
<dbReference type="GO" id="GO:0043682">
    <property type="term" value="F:P-type divalent copper transporter activity"/>
    <property type="evidence" value="ECO:0007669"/>
    <property type="project" value="TreeGrafter"/>
</dbReference>
<dbReference type="PROSITE" id="PS01047">
    <property type="entry name" value="HMA_1"/>
    <property type="match status" value="1"/>
</dbReference>
<dbReference type="OrthoDB" id="7059309at2"/>
<keyword evidence="6 12" id="KW-0067">ATP-binding</keyword>
<dbReference type="Gene3D" id="3.30.70.100">
    <property type="match status" value="1"/>
</dbReference>
<feature type="transmembrane region" description="Helical" evidence="12">
    <location>
        <begin position="104"/>
        <end position="121"/>
    </location>
</feature>
<dbReference type="InterPro" id="IPR044492">
    <property type="entry name" value="P_typ_ATPase_HD_dom"/>
</dbReference>
<evidence type="ECO:0000256" key="4">
    <source>
        <dbReference type="ARBA" id="ARBA00022723"/>
    </source>
</evidence>
<feature type="transmembrane region" description="Helical" evidence="12">
    <location>
        <begin position="724"/>
        <end position="742"/>
    </location>
</feature>
<evidence type="ECO:0000256" key="9">
    <source>
        <dbReference type="ARBA" id="ARBA00023136"/>
    </source>
</evidence>
<dbReference type="Pfam" id="PF00122">
    <property type="entry name" value="E1-E2_ATPase"/>
    <property type="match status" value="1"/>
</dbReference>
<keyword evidence="5 12" id="KW-0547">Nucleotide-binding</keyword>
<dbReference type="Pfam" id="PF00702">
    <property type="entry name" value="Hydrolase"/>
    <property type="match status" value="1"/>
</dbReference>
<dbReference type="NCBIfam" id="TIGR01511">
    <property type="entry name" value="ATPase-IB1_Cu"/>
    <property type="match status" value="1"/>
</dbReference>
<feature type="transmembrane region" description="Helical" evidence="12">
    <location>
        <begin position="360"/>
        <end position="380"/>
    </location>
</feature>
<evidence type="ECO:0000256" key="6">
    <source>
        <dbReference type="ARBA" id="ARBA00022840"/>
    </source>
</evidence>
<keyword evidence="15" id="KW-1185">Reference proteome</keyword>